<keyword evidence="4 8" id="KW-0689">Ribosomal protein</keyword>
<keyword evidence="3" id="KW-0694">RNA-binding</keyword>
<keyword evidence="5" id="KW-0687">Ribonucleoprotein</keyword>
<evidence type="ECO:0000313" key="8">
    <source>
        <dbReference type="EMBL" id="VAW31825.1"/>
    </source>
</evidence>
<evidence type="ECO:0000256" key="1">
    <source>
        <dbReference type="ARBA" id="ARBA00009296"/>
    </source>
</evidence>
<dbReference type="NCBIfam" id="NF001809">
    <property type="entry name" value="PRK00528.1"/>
    <property type="match status" value="1"/>
</dbReference>
<evidence type="ECO:0000259" key="7">
    <source>
        <dbReference type="Pfam" id="PF03118"/>
    </source>
</evidence>
<evidence type="ECO:0000256" key="5">
    <source>
        <dbReference type="ARBA" id="ARBA00023274"/>
    </source>
</evidence>
<comment type="similarity">
    <text evidence="1">Belongs to the bacterial ribosomal protein bL31 family. Type A subfamily.</text>
</comment>
<dbReference type="PROSITE" id="PS01143">
    <property type="entry name" value="RIBOSOMAL_L31"/>
    <property type="match status" value="1"/>
</dbReference>
<dbReference type="PRINTS" id="PR01249">
    <property type="entry name" value="RIBOSOMALL31"/>
</dbReference>
<dbReference type="InterPro" id="IPR027491">
    <property type="entry name" value="Ribosomal_bL31_A"/>
</dbReference>
<dbReference type="NCBIfam" id="TIGR00105">
    <property type="entry name" value="L31"/>
    <property type="match status" value="1"/>
</dbReference>
<dbReference type="GO" id="GO:0003677">
    <property type="term" value="F:DNA binding"/>
    <property type="evidence" value="ECO:0007669"/>
    <property type="project" value="InterPro"/>
</dbReference>
<dbReference type="PANTHER" id="PTHR33280:SF1">
    <property type="entry name" value="LARGE RIBOSOMAL SUBUNIT PROTEIN BL31C"/>
    <property type="match status" value="1"/>
</dbReference>
<protein>
    <recommendedName>
        <fullName evidence="6">Large ribosomal subunit protein bL31</fullName>
    </recommendedName>
</protein>
<dbReference type="Gene3D" id="1.10.150.20">
    <property type="entry name" value="5' to 3' exonuclease, C-terminal subdomain"/>
    <property type="match status" value="1"/>
</dbReference>
<dbReference type="AlphaFoldDB" id="A0A3B0UL89"/>
<feature type="domain" description="RNA polymerase alpha subunit C-terminal" evidence="7">
    <location>
        <begin position="78"/>
        <end position="141"/>
    </location>
</feature>
<sequence>MKQEIHPKWYPNANVVVDGEVIMTIGSTQPELRVEIWSGTHPFYTGTQRLIDTEGQVDRFMRRLQKREEMVKEEEVVEEKAKPVNLTVDGIGLGTRATKALQTADVTTVGDVVELLNQGDDALLALPGIGQKALIDIKRFLRAEGLID</sequence>
<gene>
    <name evidence="8" type="ORF">MNBD_CHLOROFLEXI01-2111</name>
</gene>
<reference evidence="8" key="1">
    <citation type="submission" date="2018-06" db="EMBL/GenBank/DDBJ databases">
        <authorList>
            <person name="Zhirakovskaya E."/>
        </authorList>
    </citation>
    <scope>NUCLEOTIDE SEQUENCE</scope>
</reference>
<dbReference type="Pfam" id="PF03118">
    <property type="entry name" value="RNA_pol_A_CTD"/>
    <property type="match status" value="1"/>
</dbReference>
<dbReference type="InterPro" id="IPR042105">
    <property type="entry name" value="Ribosomal_bL31_sf"/>
</dbReference>
<dbReference type="GO" id="GO:0006412">
    <property type="term" value="P:translation"/>
    <property type="evidence" value="ECO:0007669"/>
    <property type="project" value="InterPro"/>
</dbReference>
<dbReference type="InterPro" id="IPR011260">
    <property type="entry name" value="RNAP_asu_C"/>
</dbReference>
<evidence type="ECO:0000256" key="2">
    <source>
        <dbReference type="ARBA" id="ARBA00022730"/>
    </source>
</evidence>
<proteinExistence type="inferred from homology"/>
<keyword evidence="2" id="KW-0699">rRNA-binding</keyword>
<dbReference type="Gene3D" id="4.10.830.30">
    <property type="entry name" value="Ribosomal protein L31"/>
    <property type="match status" value="1"/>
</dbReference>
<dbReference type="InterPro" id="IPR034704">
    <property type="entry name" value="Ribosomal_bL28/bL31-like_sf"/>
</dbReference>
<dbReference type="GO" id="GO:0005840">
    <property type="term" value="C:ribosome"/>
    <property type="evidence" value="ECO:0007669"/>
    <property type="project" value="UniProtKB-KW"/>
</dbReference>
<name>A0A3B0UL89_9ZZZZ</name>
<dbReference type="SUPFAM" id="SSF47789">
    <property type="entry name" value="C-terminal domain of RNA polymerase alpha subunit"/>
    <property type="match status" value="1"/>
</dbReference>
<dbReference type="HAMAP" id="MF_00501">
    <property type="entry name" value="Ribosomal_bL31_1"/>
    <property type="match status" value="1"/>
</dbReference>
<dbReference type="GO" id="GO:0006351">
    <property type="term" value="P:DNA-templated transcription"/>
    <property type="evidence" value="ECO:0007669"/>
    <property type="project" value="InterPro"/>
</dbReference>
<dbReference type="GO" id="GO:0003735">
    <property type="term" value="F:structural constituent of ribosome"/>
    <property type="evidence" value="ECO:0007669"/>
    <property type="project" value="InterPro"/>
</dbReference>
<dbReference type="InterPro" id="IPR002150">
    <property type="entry name" value="Ribosomal_bL31"/>
</dbReference>
<evidence type="ECO:0000256" key="3">
    <source>
        <dbReference type="ARBA" id="ARBA00022884"/>
    </source>
</evidence>
<dbReference type="SUPFAM" id="SSF143800">
    <property type="entry name" value="L28p-like"/>
    <property type="match status" value="1"/>
</dbReference>
<organism evidence="8">
    <name type="scientific">hydrothermal vent metagenome</name>
    <dbReference type="NCBI Taxonomy" id="652676"/>
    <lineage>
        <taxon>unclassified sequences</taxon>
        <taxon>metagenomes</taxon>
        <taxon>ecological metagenomes</taxon>
    </lineage>
</organism>
<dbReference type="GO" id="GO:0019843">
    <property type="term" value="F:rRNA binding"/>
    <property type="evidence" value="ECO:0007669"/>
    <property type="project" value="UniProtKB-KW"/>
</dbReference>
<dbReference type="PANTHER" id="PTHR33280">
    <property type="entry name" value="50S RIBOSOMAL PROTEIN L31, CHLOROPLASTIC"/>
    <property type="match status" value="1"/>
</dbReference>
<dbReference type="EMBL" id="UOEU01000292">
    <property type="protein sequence ID" value="VAW31825.1"/>
    <property type="molecule type" value="Genomic_DNA"/>
</dbReference>
<dbReference type="GO" id="GO:0003899">
    <property type="term" value="F:DNA-directed RNA polymerase activity"/>
    <property type="evidence" value="ECO:0007669"/>
    <property type="project" value="InterPro"/>
</dbReference>
<evidence type="ECO:0000256" key="6">
    <source>
        <dbReference type="ARBA" id="ARBA00035687"/>
    </source>
</evidence>
<evidence type="ECO:0000256" key="4">
    <source>
        <dbReference type="ARBA" id="ARBA00022980"/>
    </source>
</evidence>
<dbReference type="GO" id="GO:1990904">
    <property type="term" value="C:ribonucleoprotein complex"/>
    <property type="evidence" value="ECO:0007669"/>
    <property type="project" value="UniProtKB-KW"/>
</dbReference>
<dbReference type="Pfam" id="PF01197">
    <property type="entry name" value="Ribosomal_L31"/>
    <property type="match status" value="1"/>
</dbReference>
<accession>A0A3B0UL89</accession>